<evidence type="ECO:0000313" key="5">
    <source>
        <dbReference type="EMBL" id="GMF30697.1"/>
    </source>
</evidence>
<evidence type="ECO:0000259" key="4">
    <source>
        <dbReference type="Pfam" id="PF25179"/>
    </source>
</evidence>
<organism evidence="5 6">
    <name type="scientific">Phytophthora lilii</name>
    <dbReference type="NCBI Taxonomy" id="2077276"/>
    <lineage>
        <taxon>Eukaryota</taxon>
        <taxon>Sar</taxon>
        <taxon>Stramenopiles</taxon>
        <taxon>Oomycota</taxon>
        <taxon>Peronosporomycetes</taxon>
        <taxon>Peronosporales</taxon>
        <taxon>Peronosporaceae</taxon>
        <taxon>Phytophthora</taxon>
    </lineage>
</organism>
<dbReference type="InterPro" id="IPR057433">
    <property type="entry name" value="LMF1/2_C"/>
</dbReference>
<name>A0A9W6UD05_9STRA</name>
<dbReference type="Pfam" id="PF25179">
    <property type="entry name" value="LMF1_C"/>
    <property type="match status" value="1"/>
</dbReference>
<dbReference type="OrthoDB" id="123760at2759"/>
<gene>
    <name evidence="5" type="ORF">Plil01_001312400</name>
</gene>
<feature type="domain" description="Lipase maturation factor 1/2 C-terminal" evidence="4">
    <location>
        <begin position="146"/>
        <end position="310"/>
    </location>
</feature>
<dbReference type="GO" id="GO:0005789">
    <property type="term" value="C:endoplasmic reticulum membrane"/>
    <property type="evidence" value="ECO:0007669"/>
    <property type="project" value="TreeGrafter"/>
</dbReference>
<feature type="transmembrane region" description="Helical" evidence="3">
    <location>
        <begin position="357"/>
        <end position="381"/>
    </location>
</feature>
<reference evidence="5" key="1">
    <citation type="submission" date="2023-04" db="EMBL/GenBank/DDBJ databases">
        <title>Phytophthora lilii NBRC 32176.</title>
        <authorList>
            <person name="Ichikawa N."/>
            <person name="Sato H."/>
            <person name="Tonouchi N."/>
        </authorList>
    </citation>
    <scope>NUCLEOTIDE SEQUENCE</scope>
    <source>
        <strain evidence="5">NBRC 32176</strain>
    </source>
</reference>
<keyword evidence="3" id="KW-1133">Transmembrane helix</keyword>
<dbReference type="AlphaFoldDB" id="A0A9W6UD05"/>
<sequence>MSSVGFCVYTWLEVFEMTIEDDSTSAQQQHNYLELLLATKMGLVPTVDDTQEWLAFIIPRCVLFSVALVFCSSCWQIARLFLGSRRTVPCSRKLRLCYLLTTTLASLWVFSSSVVTLSVLDQSFQQSLPSFTISAYYSTEKYRVTSAYGLFRTMTSVGTVQLDNGQRVSVVARPEIIIEGTNDGGLTWKEYHFRYKPGDVTVAPRLVAPFHPRLDWQMWFAALGDYQSAPWLVYLVARLLEGSLDVKELLDTTRNPFADVPPDAIRAQLYYYDFTRLNTSWNRALPTAKILDNSSGSQWWTRTYVREYLPALERGNPSLAAFVQHHWPQSKSSPVSVELADVAVVYRALKWLCEAPWTPVGLAAGVILIQSGAAALFRLLWQRRPS</sequence>
<keyword evidence="3" id="KW-0472">Membrane</keyword>
<accession>A0A9W6UD05</accession>
<keyword evidence="1" id="KW-0325">Glycoprotein</keyword>
<evidence type="ECO:0000256" key="1">
    <source>
        <dbReference type="ARBA" id="ARBA00023180"/>
    </source>
</evidence>
<proteinExistence type="predicted"/>
<evidence type="ECO:0000256" key="3">
    <source>
        <dbReference type="SAM" id="Phobius"/>
    </source>
</evidence>
<keyword evidence="3" id="KW-0812">Transmembrane</keyword>
<dbReference type="EMBL" id="BSXW01000857">
    <property type="protein sequence ID" value="GMF30697.1"/>
    <property type="molecule type" value="Genomic_DNA"/>
</dbReference>
<feature type="transmembrane region" description="Helical" evidence="3">
    <location>
        <begin position="53"/>
        <end position="75"/>
    </location>
</feature>
<evidence type="ECO:0000256" key="2">
    <source>
        <dbReference type="ARBA" id="ARBA00040643"/>
    </source>
</evidence>
<evidence type="ECO:0000313" key="6">
    <source>
        <dbReference type="Proteomes" id="UP001165083"/>
    </source>
</evidence>
<keyword evidence="6" id="KW-1185">Reference proteome</keyword>
<dbReference type="Proteomes" id="UP001165083">
    <property type="component" value="Unassembled WGS sequence"/>
</dbReference>
<dbReference type="GO" id="GO:0051604">
    <property type="term" value="P:protein maturation"/>
    <property type="evidence" value="ECO:0007669"/>
    <property type="project" value="InterPro"/>
</dbReference>
<feature type="transmembrane region" description="Helical" evidence="3">
    <location>
        <begin position="96"/>
        <end position="120"/>
    </location>
</feature>
<protein>
    <recommendedName>
        <fullName evidence="2">Lipase maturation factor 2</fullName>
    </recommendedName>
</protein>
<dbReference type="PANTHER" id="PTHR14463">
    <property type="entry name" value="LIPASE MATURATION FACTOR"/>
    <property type="match status" value="1"/>
</dbReference>
<dbReference type="PANTHER" id="PTHR14463:SF5">
    <property type="entry name" value="LIPASE MATURATION FACTOR 2"/>
    <property type="match status" value="1"/>
</dbReference>
<dbReference type="InterPro" id="IPR009613">
    <property type="entry name" value="LMF"/>
</dbReference>
<comment type="caution">
    <text evidence="5">The sequence shown here is derived from an EMBL/GenBank/DDBJ whole genome shotgun (WGS) entry which is preliminary data.</text>
</comment>